<proteinExistence type="predicted"/>
<dbReference type="CDD" id="cd06558">
    <property type="entry name" value="crotonase-like"/>
    <property type="match status" value="1"/>
</dbReference>
<accession>A0ABZ1CIA9</accession>
<dbReference type="RefSeq" id="WP_324779666.1">
    <property type="nucleotide sequence ID" value="NZ_CP141769.1"/>
</dbReference>
<protein>
    <submittedName>
        <fullName evidence="1">Crotonase/enoyl-CoA hydratase family protein</fullName>
    </submittedName>
</protein>
<name>A0ABZ1CIA9_9PROT</name>
<evidence type="ECO:0000313" key="1">
    <source>
        <dbReference type="EMBL" id="WRS39136.1"/>
    </source>
</evidence>
<dbReference type="InterPro" id="IPR029045">
    <property type="entry name" value="ClpP/crotonase-like_dom_sf"/>
</dbReference>
<dbReference type="Gene3D" id="6.20.390.30">
    <property type="match status" value="1"/>
</dbReference>
<keyword evidence="2" id="KW-1185">Reference proteome</keyword>
<dbReference type="PANTHER" id="PTHR11941">
    <property type="entry name" value="ENOYL-COA HYDRATASE-RELATED"/>
    <property type="match status" value="1"/>
</dbReference>
<dbReference type="PANTHER" id="PTHR11941:SF54">
    <property type="entry name" value="ENOYL-COA HYDRATASE, MITOCHONDRIAL"/>
    <property type="match status" value="1"/>
</dbReference>
<organism evidence="1 2">
    <name type="scientific">Thiobacillus sedimenti</name>
    <dbReference type="NCBI Taxonomy" id="3110231"/>
    <lineage>
        <taxon>Bacteria</taxon>
        <taxon>Pseudomonadati</taxon>
        <taxon>Pseudomonadota</taxon>
        <taxon>Betaproteobacteria</taxon>
        <taxon>Nitrosomonadales</taxon>
        <taxon>Thiobacillaceae</taxon>
        <taxon>Thiobacillus</taxon>
    </lineage>
</organism>
<dbReference type="EMBL" id="CP141769">
    <property type="protein sequence ID" value="WRS39136.1"/>
    <property type="molecule type" value="Genomic_DNA"/>
</dbReference>
<dbReference type="NCBIfam" id="NF006452">
    <property type="entry name" value="PRK08788.1"/>
    <property type="match status" value="1"/>
</dbReference>
<dbReference type="Gene3D" id="3.90.226.10">
    <property type="entry name" value="2-enoyl-CoA Hydratase, Chain A, domain 1"/>
    <property type="match status" value="1"/>
</dbReference>
<gene>
    <name evidence="1" type="ORF">VA613_14170</name>
</gene>
<dbReference type="Pfam" id="PF00378">
    <property type="entry name" value="ECH_1"/>
    <property type="match status" value="1"/>
</dbReference>
<sequence>MAHLEAVRTSLQPQQNNFSQLATYFDDKSQIAWGYMQGEPRPCFTPTLLREMLAWWGSMVSMIDNPEETDVKYFVLASSVPGIYNLGGDLDLFMKHIAARDRDALYRYAISCIDSSYAVHKHLNRPNVTSIALVQGQALGGGFECALAANVLIAERGAKMGLPEILFNLFPGMGAMTYLGRRVGYHVAEKIIRSGKLYLAEELHEMGVVDVLAEAGGGEAAVYDYVRREDKSRNGIMAMRAAREISQPASYEELIRITEIWVDAALRLESKDLRMMERLVNRQTSKIDMRSVDAEVSKAFRA</sequence>
<dbReference type="InterPro" id="IPR001753">
    <property type="entry name" value="Enoyl-CoA_hydra/iso"/>
</dbReference>
<evidence type="ECO:0000313" key="2">
    <source>
        <dbReference type="Proteomes" id="UP001334732"/>
    </source>
</evidence>
<dbReference type="SUPFAM" id="SSF52096">
    <property type="entry name" value="ClpP/crotonase"/>
    <property type="match status" value="1"/>
</dbReference>
<dbReference type="Proteomes" id="UP001334732">
    <property type="component" value="Chromosome"/>
</dbReference>
<reference evidence="1 2" key="1">
    <citation type="submission" date="2023-12" db="EMBL/GenBank/DDBJ databases">
        <title>Thiobacillus sedimentum sp. nov., a chemolithoautotrophic sulfur-oxidizing bacterium isolated from freshwater sediment.</title>
        <authorList>
            <person name="Luo J."/>
            <person name="Dai C."/>
        </authorList>
    </citation>
    <scope>NUCLEOTIDE SEQUENCE [LARGE SCALE GENOMIC DNA]</scope>
    <source>
        <strain evidence="1 2">SCUT-2</strain>
    </source>
</reference>